<dbReference type="Pfam" id="PF14021">
    <property type="entry name" value="TNT"/>
    <property type="match status" value="1"/>
</dbReference>
<gene>
    <name evidence="4" type="ORF">MALV_13390</name>
</gene>
<feature type="region of interest" description="Disordered" evidence="2">
    <location>
        <begin position="160"/>
        <end position="180"/>
    </location>
</feature>
<dbReference type="EMBL" id="AP022565">
    <property type="protein sequence ID" value="BBX26214.1"/>
    <property type="molecule type" value="Genomic_DNA"/>
</dbReference>
<keyword evidence="5" id="KW-1185">Reference proteome</keyword>
<evidence type="ECO:0000313" key="5">
    <source>
        <dbReference type="Proteomes" id="UP000466906"/>
    </source>
</evidence>
<feature type="compositionally biased region" description="Pro residues" evidence="2">
    <location>
        <begin position="399"/>
        <end position="412"/>
    </location>
</feature>
<dbReference type="Proteomes" id="UP000466906">
    <property type="component" value="Chromosome"/>
</dbReference>
<feature type="coiled-coil region" evidence="1">
    <location>
        <begin position="128"/>
        <end position="155"/>
    </location>
</feature>
<evidence type="ECO:0000313" key="4">
    <source>
        <dbReference type="EMBL" id="BBX26214.1"/>
    </source>
</evidence>
<accession>A0A6N4URC3</accession>
<evidence type="ECO:0000256" key="1">
    <source>
        <dbReference type="SAM" id="Coils"/>
    </source>
</evidence>
<evidence type="ECO:0000259" key="3">
    <source>
        <dbReference type="Pfam" id="PF14021"/>
    </source>
</evidence>
<name>A0A6N4URC3_9MYCO</name>
<dbReference type="InterPro" id="IPR025331">
    <property type="entry name" value="TNT"/>
</dbReference>
<proteinExistence type="predicted"/>
<keyword evidence="1" id="KW-0175">Coiled coil</keyword>
<sequence length="616" mass="64590">MTLSMADVDHWDPGQIDEVSDALVDRARHSGTAADELRGAQAIAEWDGEAGEAAKQALEKSAVEHDSSAQNDVLAAMAAKKSSGDVRAVKSQQKSILEDAAATPAVAINLETNTITPPDTTGWEGEDVQQLADKMRDLEDRIVALLAAAQESDENLSRVMTAAGGGDPQSPAEQGARGADPAGMLSELQHATDQAIVDQMAKIHGIQKQLDDALKNMYVGRPGSSEFDTANNTARKLRGELATALNDLGNIPDYSLVDPKSITVFPDGHFQINTTENGVPYQVYGQLKNGTGEFFDQAKRTAYTFKGGTLDSTNTLASGKVTPDDELLFNAVTTAVGAPEAVLAAKGLGQAGIHGFKALLGREAFESFAGVTGENVIPKALVAAEARADDAAANLAGHHPPPTLDRPSPPPVDNLTPAAAVREQPLPGPAGEHPTPAGSVGEHPAPVAGGVDHHPSPIGASPDAPAPLSRDSPLFDDYHPADPGPGFTNADGGLIYPDDSLPSKPYAIPGTVIDNAEIPQGTVVDRFGYPGGSWMSPDGVPFAERALPPGSAEKPYYQYVVDDPTALPPGWHIEQSQAAPWFHQPGGGTQYRIVAPEGDEASVETLVDWGFLKEMR</sequence>
<reference evidence="4 5" key="1">
    <citation type="journal article" date="2019" name="Emerg. Microbes Infect.">
        <title>Comprehensive subspecies identification of 175 nontuberculous mycobacteria species based on 7547 genomic profiles.</title>
        <authorList>
            <person name="Matsumoto Y."/>
            <person name="Kinjo T."/>
            <person name="Motooka D."/>
            <person name="Nabeya D."/>
            <person name="Jung N."/>
            <person name="Uechi K."/>
            <person name="Horii T."/>
            <person name="Iida T."/>
            <person name="Fujita J."/>
            <person name="Nakamura S."/>
        </authorList>
    </citation>
    <scope>NUCLEOTIDE SEQUENCE [LARGE SCALE GENOMIC DNA]</scope>
    <source>
        <strain evidence="4 5">JCM 12272</strain>
    </source>
</reference>
<dbReference type="KEGG" id="malv:MALV_13390"/>
<feature type="domain" description="TNT" evidence="3">
    <location>
        <begin position="518"/>
        <end position="614"/>
    </location>
</feature>
<protein>
    <recommendedName>
        <fullName evidence="3">TNT domain-containing protein</fullName>
    </recommendedName>
</protein>
<evidence type="ECO:0000256" key="2">
    <source>
        <dbReference type="SAM" id="MobiDB-lite"/>
    </source>
</evidence>
<organism evidence="4 5">
    <name type="scientific">Mycolicibacterium alvei</name>
    <dbReference type="NCBI Taxonomy" id="67081"/>
    <lineage>
        <taxon>Bacteria</taxon>
        <taxon>Bacillati</taxon>
        <taxon>Actinomycetota</taxon>
        <taxon>Actinomycetes</taxon>
        <taxon>Mycobacteriales</taxon>
        <taxon>Mycobacteriaceae</taxon>
        <taxon>Mycolicibacterium</taxon>
    </lineage>
</organism>
<feature type="region of interest" description="Disordered" evidence="2">
    <location>
        <begin position="394"/>
        <end position="498"/>
    </location>
</feature>
<dbReference type="AlphaFoldDB" id="A0A6N4URC3"/>
<dbReference type="GO" id="GO:0050135">
    <property type="term" value="F:NADP+ nucleosidase activity"/>
    <property type="evidence" value="ECO:0007669"/>
    <property type="project" value="InterPro"/>
</dbReference>